<dbReference type="Proteomes" id="UP000242432">
    <property type="component" value="Unassembled WGS sequence"/>
</dbReference>
<reference evidence="8" key="1">
    <citation type="submission" date="2017-02" db="EMBL/GenBank/DDBJ databases">
        <authorList>
            <person name="Varghese N."/>
            <person name="Submissions S."/>
        </authorList>
    </citation>
    <scope>NUCLEOTIDE SEQUENCE [LARGE SCALE GENOMIC DNA]</scope>
    <source>
        <strain evidence="8">DSM 3072</strain>
    </source>
</reference>
<dbReference type="STRING" id="83771.SAMN02910357_01464"/>
<dbReference type="InterPro" id="IPR027619">
    <property type="entry name" value="C-S_lyase_PatB-like"/>
</dbReference>
<dbReference type="PANTHER" id="PTHR43525">
    <property type="entry name" value="PROTEIN MALY"/>
    <property type="match status" value="1"/>
</dbReference>
<organism evidence="7 8">
    <name type="scientific">Succinivibrio dextrinosolvens DSM 3072</name>
    <dbReference type="NCBI Taxonomy" id="1123324"/>
    <lineage>
        <taxon>Bacteria</taxon>
        <taxon>Pseudomonadati</taxon>
        <taxon>Pseudomonadota</taxon>
        <taxon>Gammaproteobacteria</taxon>
        <taxon>Aeromonadales</taxon>
        <taxon>Succinivibrionaceae</taxon>
        <taxon>Succinivibrio</taxon>
    </lineage>
</organism>
<evidence type="ECO:0000256" key="1">
    <source>
        <dbReference type="ARBA" id="ARBA00001933"/>
    </source>
</evidence>
<comment type="similarity">
    <text evidence="5">Belongs to the class-II pyridoxal-phosphate-dependent aminotransferase family. MalY/PatB cystathionine beta-lyase subfamily.</text>
</comment>
<dbReference type="NCBIfam" id="TIGR04350">
    <property type="entry name" value="C_S_lyase_PatB"/>
    <property type="match status" value="1"/>
</dbReference>
<evidence type="ECO:0000256" key="5">
    <source>
        <dbReference type="ARBA" id="ARBA00037974"/>
    </source>
</evidence>
<evidence type="ECO:0000259" key="6">
    <source>
        <dbReference type="Pfam" id="PF00155"/>
    </source>
</evidence>
<sequence length="386" mass="44151">MSKFNFDEKIDRRGTFSYKWDSLSVPDILPLWVADMDFKVAPPIYAAVNRCAQHGVFGYVLENDDYYNAIISFNKRHYGVELKREWIMPVPGIVPALTAILQALTQPGDEVILQSPAYNCFFSCIRNSGLVPSENSLVYKDGKFSIDFDDLEIKASSPKARVLLVCNPHNPSGRLWHLDELKRICEIARKHNLIVISDEIHCDIRPNGSSFHAFSTVDESYNDHLITLGAPSKTFNIAGLKSAHVICRNKDYRYRIDRQININEICDVNVFGVAATIAAYTECDDWLCELNDYIQENYQLLKTFFSENYPQIRVADLESTYLAWVDCSSLNLSGEQIKNKLIKEGKLYINDGEMYHSPQESFIRINLACTKDTLHEALNRFKKVFS</sequence>
<dbReference type="InterPro" id="IPR015424">
    <property type="entry name" value="PyrdxlP-dep_Trfase"/>
</dbReference>
<dbReference type="Pfam" id="PF00155">
    <property type="entry name" value="Aminotran_1_2"/>
    <property type="match status" value="1"/>
</dbReference>
<comment type="cofactor">
    <cofactor evidence="1">
        <name>pyridoxal 5'-phosphate</name>
        <dbReference type="ChEBI" id="CHEBI:597326"/>
    </cofactor>
</comment>
<feature type="domain" description="Aminotransferase class I/classII large" evidence="6">
    <location>
        <begin position="64"/>
        <end position="381"/>
    </location>
</feature>
<dbReference type="AlphaFoldDB" id="A0A1T4VZT0"/>
<dbReference type="InterPro" id="IPR004839">
    <property type="entry name" value="Aminotransferase_I/II_large"/>
</dbReference>
<dbReference type="InterPro" id="IPR051798">
    <property type="entry name" value="Class-II_PLP-Dep_Aminotrans"/>
</dbReference>
<gene>
    <name evidence="7" type="ORF">SAMN02745213_02317</name>
</gene>
<name>A0A1T4VZT0_9GAMM</name>
<keyword evidence="8" id="KW-1185">Reference proteome</keyword>
<evidence type="ECO:0000256" key="2">
    <source>
        <dbReference type="ARBA" id="ARBA00012224"/>
    </source>
</evidence>
<dbReference type="InterPro" id="IPR015421">
    <property type="entry name" value="PyrdxlP-dep_Trfase_major"/>
</dbReference>
<protein>
    <recommendedName>
        <fullName evidence="2">cysteine-S-conjugate beta-lyase</fullName>
        <ecNumber evidence="2">4.4.1.13</ecNumber>
    </recommendedName>
</protein>
<dbReference type="Gene3D" id="3.40.640.10">
    <property type="entry name" value="Type I PLP-dependent aspartate aminotransferase-like (Major domain)"/>
    <property type="match status" value="1"/>
</dbReference>
<keyword evidence="4 7" id="KW-0456">Lyase</keyword>
<dbReference type="InterPro" id="IPR015422">
    <property type="entry name" value="PyrdxlP-dep_Trfase_small"/>
</dbReference>
<accession>A0A1T4VZT0</accession>
<dbReference type="GO" id="GO:0030170">
    <property type="term" value="F:pyridoxal phosphate binding"/>
    <property type="evidence" value="ECO:0007669"/>
    <property type="project" value="InterPro"/>
</dbReference>
<evidence type="ECO:0000313" key="8">
    <source>
        <dbReference type="Proteomes" id="UP000242432"/>
    </source>
</evidence>
<evidence type="ECO:0000256" key="4">
    <source>
        <dbReference type="ARBA" id="ARBA00023239"/>
    </source>
</evidence>
<dbReference type="EC" id="4.4.1.13" evidence="2"/>
<dbReference type="EMBL" id="FUXX01000070">
    <property type="protein sequence ID" value="SKA70335.1"/>
    <property type="molecule type" value="Genomic_DNA"/>
</dbReference>
<proteinExistence type="inferred from homology"/>
<dbReference type="RefSeq" id="WP_078929580.1">
    <property type="nucleotide sequence ID" value="NZ_FUXX01000070.1"/>
</dbReference>
<evidence type="ECO:0000256" key="3">
    <source>
        <dbReference type="ARBA" id="ARBA00022898"/>
    </source>
</evidence>
<keyword evidence="3" id="KW-0663">Pyridoxal phosphate</keyword>
<dbReference type="SUPFAM" id="SSF53383">
    <property type="entry name" value="PLP-dependent transferases"/>
    <property type="match status" value="1"/>
</dbReference>
<dbReference type="PANTHER" id="PTHR43525:SF1">
    <property type="entry name" value="PROTEIN MALY"/>
    <property type="match status" value="1"/>
</dbReference>
<dbReference type="CDD" id="cd00609">
    <property type="entry name" value="AAT_like"/>
    <property type="match status" value="1"/>
</dbReference>
<evidence type="ECO:0000313" key="7">
    <source>
        <dbReference type="EMBL" id="SKA70335.1"/>
    </source>
</evidence>
<dbReference type="GO" id="GO:0047804">
    <property type="term" value="F:cysteine-S-conjugate beta-lyase activity"/>
    <property type="evidence" value="ECO:0007669"/>
    <property type="project" value="UniProtKB-EC"/>
</dbReference>
<dbReference type="Gene3D" id="3.90.1150.10">
    <property type="entry name" value="Aspartate Aminotransferase, domain 1"/>
    <property type="match status" value="1"/>
</dbReference>